<evidence type="ECO:0000256" key="2">
    <source>
        <dbReference type="ARBA" id="ARBA00022475"/>
    </source>
</evidence>
<evidence type="ECO:0000313" key="10">
    <source>
        <dbReference type="EMBL" id="MBB5713982.1"/>
    </source>
</evidence>
<dbReference type="EMBL" id="JACIJK010000002">
    <property type="protein sequence ID" value="MBB5713982.1"/>
    <property type="molecule type" value="Genomic_DNA"/>
</dbReference>
<evidence type="ECO:0000256" key="1">
    <source>
        <dbReference type="ARBA" id="ARBA00004651"/>
    </source>
</evidence>
<dbReference type="GO" id="GO:0009103">
    <property type="term" value="P:lipopolysaccharide biosynthetic process"/>
    <property type="evidence" value="ECO:0007669"/>
    <property type="project" value="UniProtKB-ARBA"/>
</dbReference>
<dbReference type="PANTHER" id="PTHR33908">
    <property type="entry name" value="MANNOSYLTRANSFERASE YKCB-RELATED"/>
    <property type="match status" value="1"/>
</dbReference>
<dbReference type="Pfam" id="PF13231">
    <property type="entry name" value="PMT_2"/>
    <property type="match status" value="1"/>
</dbReference>
<dbReference type="InterPro" id="IPR050297">
    <property type="entry name" value="LipidA_mod_glycosyltrf_83"/>
</dbReference>
<feature type="transmembrane region" description="Helical" evidence="8">
    <location>
        <begin position="221"/>
        <end position="239"/>
    </location>
</feature>
<dbReference type="RefSeq" id="WP_184054890.1">
    <property type="nucleotide sequence ID" value="NZ_JACIJK010000002.1"/>
</dbReference>
<gene>
    <name evidence="10" type="ORF">FHS94_000805</name>
</gene>
<feature type="domain" description="Glycosyltransferase RgtA/B/C/D-like" evidence="9">
    <location>
        <begin position="81"/>
        <end position="237"/>
    </location>
</feature>
<keyword evidence="7 8" id="KW-0472">Membrane</keyword>
<evidence type="ECO:0000256" key="6">
    <source>
        <dbReference type="ARBA" id="ARBA00022989"/>
    </source>
</evidence>
<dbReference type="InterPro" id="IPR038731">
    <property type="entry name" value="RgtA/B/C-like"/>
</dbReference>
<keyword evidence="2" id="KW-1003">Cell membrane</keyword>
<evidence type="ECO:0000313" key="11">
    <source>
        <dbReference type="Proteomes" id="UP000546200"/>
    </source>
</evidence>
<comment type="caution">
    <text evidence="10">The sequence shown here is derived from an EMBL/GenBank/DDBJ whole genome shotgun (WGS) entry which is preliminary data.</text>
</comment>
<feature type="transmembrane region" description="Helical" evidence="8">
    <location>
        <begin position="327"/>
        <end position="343"/>
    </location>
</feature>
<protein>
    <submittedName>
        <fullName evidence="10">4-amino-4-deoxy-L-arabinose transferase-like glycosyltransferase</fullName>
    </submittedName>
</protein>
<keyword evidence="4 10" id="KW-0808">Transferase</keyword>
<keyword evidence="11" id="KW-1185">Reference proteome</keyword>
<comment type="subcellular location">
    <subcellularLocation>
        <location evidence="1">Cell membrane</location>
        <topology evidence="1">Multi-pass membrane protein</topology>
    </subcellularLocation>
</comment>
<sequence length="533" mass="56270">MAALRPLSRQIANTILLGLVTLAITAATQGLSPSLIEPDEGGHYVNALFLGDWIRAGFPSPMAWARDYYAHFPRLSIGHWPPAWYMVEAPFFALFRPTPYTAAIISALLAGLPGVAVLWAGERIGKRGWGLLLAITYALLPVTLEGARYILLDQPLALVVALAVIAWQRAAEKGGWARFITFALLAAACPLVKGNGALIALVPPIHIALTGRSNLLRRPELWAAAGVTLALVAPWYWLSFKISAEGFNYAPGLAYAGLALIENARTILANVGLAGVALAGVGAASLFRPRSEPERDTARLSLAVILATLIFQSAVPASLVGRYLSPLLPWLVILAGLGLLRIARWRPAGSAAAAVIGGLALLPGLQAVAALNPKPEIGAPALAEAITAKGGLYLVDGRSGGEGALIAAAAHADNGRRRVWIARASQWLSQSDFMGRGYRLTVSNPAETRAVLDRLGAAGAVSIAVNGHLAYPHSRLLLEAIGVPSFEGIRQPFRLGSGKVILARRRTWVMPNVSLLASDPISAKAGKMARALE</sequence>
<dbReference type="GO" id="GO:0005886">
    <property type="term" value="C:plasma membrane"/>
    <property type="evidence" value="ECO:0007669"/>
    <property type="project" value="UniProtKB-SubCell"/>
</dbReference>
<keyword evidence="3" id="KW-0328">Glycosyltransferase</keyword>
<organism evidence="10 11">
    <name type="scientific">Sphingomonas aerophila</name>
    <dbReference type="NCBI Taxonomy" id="1344948"/>
    <lineage>
        <taxon>Bacteria</taxon>
        <taxon>Pseudomonadati</taxon>
        <taxon>Pseudomonadota</taxon>
        <taxon>Alphaproteobacteria</taxon>
        <taxon>Sphingomonadales</taxon>
        <taxon>Sphingomonadaceae</taxon>
        <taxon>Sphingomonas</taxon>
    </lineage>
</organism>
<evidence type="ECO:0000256" key="3">
    <source>
        <dbReference type="ARBA" id="ARBA00022676"/>
    </source>
</evidence>
<dbReference type="PANTHER" id="PTHR33908:SF11">
    <property type="entry name" value="MEMBRANE PROTEIN"/>
    <property type="match status" value="1"/>
</dbReference>
<feature type="transmembrane region" description="Helical" evidence="8">
    <location>
        <begin position="267"/>
        <end position="288"/>
    </location>
</feature>
<keyword evidence="5 8" id="KW-0812">Transmembrane</keyword>
<feature type="transmembrane region" description="Helical" evidence="8">
    <location>
        <begin position="179"/>
        <end position="201"/>
    </location>
</feature>
<dbReference type="AlphaFoldDB" id="A0A7W9BB64"/>
<name>A0A7W9BB64_9SPHN</name>
<evidence type="ECO:0000256" key="7">
    <source>
        <dbReference type="ARBA" id="ARBA00023136"/>
    </source>
</evidence>
<feature type="transmembrane region" description="Helical" evidence="8">
    <location>
        <begin position="350"/>
        <end position="371"/>
    </location>
</feature>
<dbReference type="GO" id="GO:0016763">
    <property type="term" value="F:pentosyltransferase activity"/>
    <property type="evidence" value="ECO:0007669"/>
    <property type="project" value="TreeGrafter"/>
</dbReference>
<keyword evidence="6 8" id="KW-1133">Transmembrane helix</keyword>
<evidence type="ECO:0000256" key="5">
    <source>
        <dbReference type="ARBA" id="ARBA00022692"/>
    </source>
</evidence>
<proteinExistence type="predicted"/>
<dbReference type="Proteomes" id="UP000546200">
    <property type="component" value="Unassembled WGS sequence"/>
</dbReference>
<feature type="transmembrane region" description="Helical" evidence="8">
    <location>
        <begin position="100"/>
        <end position="121"/>
    </location>
</feature>
<feature type="transmembrane region" description="Helical" evidence="8">
    <location>
        <begin position="300"/>
        <end position="321"/>
    </location>
</feature>
<evidence type="ECO:0000256" key="8">
    <source>
        <dbReference type="SAM" id="Phobius"/>
    </source>
</evidence>
<feature type="transmembrane region" description="Helical" evidence="8">
    <location>
        <begin position="128"/>
        <end position="144"/>
    </location>
</feature>
<reference evidence="10 11" key="1">
    <citation type="submission" date="2020-08" db="EMBL/GenBank/DDBJ databases">
        <title>Genomic Encyclopedia of Type Strains, Phase IV (KMG-IV): sequencing the most valuable type-strain genomes for metagenomic binning, comparative biology and taxonomic classification.</title>
        <authorList>
            <person name="Goeker M."/>
        </authorList>
    </citation>
    <scope>NUCLEOTIDE SEQUENCE [LARGE SCALE GENOMIC DNA]</scope>
    <source>
        <strain evidence="10 11">DSM 100044</strain>
    </source>
</reference>
<accession>A0A7W9BB64</accession>
<evidence type="ECO:0000256" key="4">
    <source>
        <dbReference type="ARBA" id="ARBA00022679"/>
    </source>
</evidence>
<evidence type="ECO:0000259" key="9">
    <source>
        <dbReference type="Pfam" id="PF13231"/>
    </source>
</evidence>